<comment type="caution">
    <text evidence="5">The sequence shown here is derived from an EMBL/GenBank/DDBJ whole genome shotgun (WGS) entry which is preliminary data.</text>
</comment>
<dbReference type="Gene3D" id="3.40.50.10860">
    <property type="entry name" value="Leucine Dehydrogenase, chain A, domain 1"/>
    <property type="match status" value="1"/>
</dbReference>
<evidence type="ECO:0000313" key="5">
    <source>
        <dbReference type="EMBL" id="EKF54360.1"/>
    </source>
</evidence>
<keyword evidence="2 5" id="KW-0560">Oxidoreductase</keyword>
<dbReference type="Pfam" id="PF08501">
    <property type="entry name" value="Shikimate_dh_N"/>
    <property type="match status" value="1"/>
</dbReference>
<dbReference type="GO" id="GO:0009423">
    <property type="term" value="P:chorismate biosynthetic process"/>
    <property type="evidence" value="ECO:0007669"/>
    <property type="project" value="TreeGrafter"/>
</dbReference>
<name>K2PPB9_9FLAO</name>
<evidence type="ECO:0000256" key="2">
    <source>
        <dbReference type="ARBA" id="ARBA00023002"/>
    </source>
</evidence>
<dbReference type="STRING" id="555500.I215_12808"/>
<dbReference type="InterPro" id="IPR013708">
    <property type="entry name" value="Shikimate_DH-bd_N"/>
</dbReference>
<dbReference type="Gene3D" id="3.40.50.720">
    <property type="entry name" value="NAD(P)-binding Rossmann-like Domain"/>
    <property type="match status" value="1"/>
</dbReference>
<feature type="domain" description="Shikimate dehydrogenase substrate binding N-terminal" evidence="4">
    <location>
        <begin position="7"/>
        <end position="89"/>
    </location>
</feature>
<keyword evidence="6" id="KW-1185">Reference proteome</keyword>
<dbReference type="PATRIC" id="fig|555500.3.peg.2640"/>
<dbReference type="GO" id="GO:0005829">
    <property type="term" value="C:cytosol"/>
    <property type="evidence" value="ECO:0007669"/>
    <property type="project" value="TreeGrafter"/>
</dbReference>
<evidence type="ECO:0000313" key="6">
    <source>
        <dbReference type="Proteomes" id="UP000007364"/>
    </source>
</evidence>
<dbReference type="EMBL" id="AMSG01000023">
    <property type="protein sequence ID" value="EKF54360.1"/>
    <property type="molecule type" value="Genomic_DNA"/>
</dbReference>
<keyword evidence="3" id="KW-0057">Aromatic amino acid biosynthesis</keyword>
<dbReference type="InterPro" id="IPR022893">
    <property type="entry name" value="Shikimate_DH_fam"/>
</dbReference>
<dbReference type="eggNOG" id="COG0169">
    <property type="taxonomic scope" value="Bacteria"/>
</dbReference>
<dbReference type="SUPFAM" id="SSF51735">
    <property type="entry name" value="NAD(P)-binding Rossmann-fold domains"/>
    <property type="match status" value="1"/>
</dbReference>
<dbReference type="GO" id="GO:0004764">
    <property type="term" value="F:shikimate 3-dehydrogenase (NADP+) activity"/>
    <property type="evidence" value="ECO:0007669"/>
    <property type="project" value="UniProtKB-EC"/>
</dbReference>
<dbReference type="OrthoDB" id="9792692at2"/>
<dbReference type="Proteomes" id="UP000007364">
    <property type="component" value="Unassembled WGS sequence"/>
</dbReference>
<comment type="pathway">
    <text evidence="1">Metabolic intermediate biosynthesis; chorismate biosynthesis; chorismate from D-erythrose 4-phosphate and phosphoenolpyruvate: step 4/7.</text>
</comment>
<dbReference type="RefSeq" id="WP_008992400.1">
    <property type="nucleotide sequence ID" value="NZ_AMSG01000023.1"/>
</dbReference>
<evidence type="ECO:0000259" key="4">
    <source>
        <dbReference type="Pfam" id="PF08501"/>
    </source>
</evidence>
<dbReference type="GO" id="GO:0050661">
    <property type="term" value="F:NADP binding"/>
    <property type="evidence" value="ECO:0007669"/>
    <property type="project" value="TreeGrafter"/>
</dbReference>
<proteinExistence type="predicted"/>
<sequence>MSRKFGLLGRNISYSFSKGYFTEKFKTLGLDDHSYVNFDVPEIEDIVAIVKNTEDLVGFNITIPYKEAIFPYLSDVDPKAKAIGAINVVKVQESGLKGFNTDVIGFQRSIAPHLKSGHKKALILGTGGASKAVVHALSSLGLSCQLVSRTAGEDKWSYEQLDKEIMEQYTVIVNCTPLGTFPNIEDKPDIAYQYITEAHLVYDLIYNPETTSFMKHAQDKGATALNGHQMLKLQAEAAWEIWNDTTK</sequence>
<keyword evidence="3" id="KW-0028">Amino-acid biosynthesis</keyword>
<dbReference type="SUPFAM" id="SSF53223">
    <property type="entry name" value="Aminoacid dehydrogenase-like, N-terminal domain"/>
    <property type="match status" value="1"/>
</dbReference>
<gene>
    <name evidence="5" type="primary">aroE</name>
    <name evidence="5" type="ORF">I215_12808</name>
</gene>
<dbReference type="InterPro" id="IPR046346">
    <property type="entry name" value="Aminoacid_DH-like_N_sf"/>
</dbReference>
<dbReference type="PANTHER" id="PTHR21089:SF1">
    <property type="entry name" value="BIFUNCTIONAL 3-DEHYDROQUINATE DEHYDRATASE_SHIKIMATE DEHYDROGENASE, CHLOROPLASTIC"/>
    <property type="match status" value="1"/>
</dbReference>
<accession>K2PPB9</accession>
<evidence type="ECO:0000256" key="3">
    <source>
        <dbReference type="ARBA" id="ARBA00023141"/>
    </source>
</evidence>
<dbReference type="InterPro" id="IPR036291">
    <property type="entry name" value="NAD(P)-bd_dom_sf"/>
</dbReference>
<dbReference type="AlphaFoldDB" id="K2PPB9"/>
<organism evidence="5 6">
    <name type="scientific">Galbibacter marinus</name>
    <dbReference type="NCBI Taxonomy" id="555500"/>
    <lineage>
        <taxon>Bacteria</taxon>
        <taxon>Pseudomonadati</taxon>
        <taxon>Bacteroidota</taxon>
        <taxon>Flavobacteriia</taxon>
        <taxon>Flavobacteriales</taxon>
        <taxon>Flavobacteriaceae</taxon>
        <taxon>Galbibacter</taxon>
    </lineage>
</organism>
<evidence type="ECO:0000256" key="1">
    <source>
        <dbReference type="ARBA" id="ARBA00004871"/>
    </source>
</evidence>
<dbReference type="GO" id="GO:0019632">
    <property type="term" value="P:shikimate metabolic process"/>
    <property type="evidence" value="ECO:0007669"/>
    <property type="project" value="TreeGrafter"/>
</dbReference>
<dbReference type="PANTHER" id="PTHR21089">
    <property type="entry name" value="SHIKIMATE DEHYDROGENASE"/>
    <property type="match status" value="1"/>
</dbReference>
<dbReference type="CDD" id="cd01065">
    <property type="entry name" value="NAD_bind_Shikimate_DH"/>
    <property type="match status" value="1"/>
</dbReference>
<dbReference type="EC" id="1.1.1.25" evidence="5"/>
<reference evidence="5 6" key="1">
    <citation type="journal article" date="2012" name="J. Bacteriol.">
        <title>Genome Sequence of Galbibacter marinum Type Strain ck-I2-15.</title>
        <authorList>
            <person name="Lai Q."/>
            <person name="Li C."/>
            <person name="Shao Z."/>
        </authorList>
    </citation>
    <scope>NUCLEOTIDE SEQUENCE [LARGE SCALE GENOMIC DNA]</scope>
    <source>
        <strain evidence="6">ck-I2-15</strain>
    </source>
</reference>
<protein>
    <submittedName>
        <fullName evidence="5">Shikimate 5-dehydrogenase</fullName>
        <ecNumber evidence="5">1.1.1.25</ecNumber>
    </submittedName>
</protein>
<dbReference type="GO" id="GO:0009073">
    <property type="term" value="P:aromatic amino acid family biosynthetic process"/>
    <property type="evidence" value="ECO:0007669"/>
    <property type="project" value="UniProtKB-KW"/>
</dbReference>